<sequence>MDRFDFSLNNKLVRAWMLIMLPVIALAAILYWVVPADLYFVPHLLLIVATSGFFIYSLLRKKRK</sequence>
<evidence type="ECO:0000313" key="3">
    <source>
        <dbReference type="Proteomes" id="UP000322139"/>
    </source>
</evidence>
<dbReference type="Proteomes" id="UP000322139">
    <property type="component" value="Unassembled WGS sequence"/>
</dbReference>
<feature type="transmembrane region" description="Helical" evidence="1">
    <location>
        <begin position="40"/>
        <end position="59"/>
    </location>
</feature>
<dbReference type="AlphaFoldDB" id="A0A5D4RKI2"/>
<keyword evidence="1" id="KW-0472">Membrane</keyword>
<evidence type="ECO:0000313" key="2">
    <source>
        <dbReference type="EMBL" id="TYS51965.1"/>
    </source>
</evidence>
<feature type="transmembrane region" description="Helical" evidence="1">
    <location>
        <begin position="12"/>
        <end position="34"/>
    </location>
</feature>
<keyword evidence="1" id="KW-0812">Transmembrane</keyword>
<proteinExistence type="predicted"/>
<accession>A0A5D4RKI2</accession>
<reference evidence="2 3" key="1">
    <citation type="submission" date="2019-08" db="EMBL/GenBank/DDBJ databases">
        <title>Bacillus genomes from the desert of Cuatro Cienegas, Coahuila.</title>
        <authorList>
            <person name="Olmedo-Alvarez G."/>
        </authorList>
    </citation>
    <scope>NUCLEOTIDE SEQUENCE [LARGE SCALE GENOMIC DNA]</scope>
    <source>
        <strain evidence="2 3">CH446_14T</strain>
    </source>
</reference>
<dbReference type="EMBL" id="VTER01000001">
    <property type="protein sequence ID" value="TYS51965.1"/>
    <property type="molecule type" value="Genomic_DNA"/>
</dbReference>
<organism evidence="2 3">
    <name type="scientific">Bacillus infantis</name>
    <dbReference type="NCBI Taxonomy" id="324767"/>
    <lineage>
        <taxon>Bacteria</taxon>
        <taxon>Bacillati</taxon>
        <taxon>Bacillota</taxon>
        <taxon>Bacilli</taxon>
        <taxon>Bacillales</taxon>
        <taxon>Bacillaceae</taxon>
        <taxon>Bacillus</taxon>
    </lineage>
</organism>
<gene>
    <name evidence="2" type="ORF">FZD51_00490</name>
</gene>
<evidence type="ECO:0000256" key="1">
    <source>
        <dbReference type="SAM" id="Phobius"/>
    </source>
</evidence>
<dbReference type="RefSeq" id="WP_148972955.1">
    <property type="nucleotide sequence ID" value="NZ_VTER01000001.1"/>
</dbReference>
<keyword evidence="1" id="KW-1133">Transmembrane helix</keyword>
<name>A0A5D4RKI2_9BACI</name>
<protein>
    <submittedName>
        <fullName evidence="2">Uncharacterized protein</fullName>
    </submittedName>
</protein>
<comment type="caution">
    <text evidence="2">The sequence shown here is derived from an EMBL/GenBank/DDBJ whole genome shotgun (WGS) entry which is preliminary data.</text>
</comment>